<feature type="transmembrane region" description="Helical" evidence="1">
    <location>
        <begin position="38"/>
        <end position="57"/>
    </location>
</feature>
<feature type="transmembrane region" description="Helical" evidence="1">
    <location>
        <begin position="63"/>
        <end position="81"/>
    </location>
</feature>
<feature type="non-terminal residue" evidence="2">
    <location>
        <position position="184"/>
    </location>
</feature>
<gene>
    <name evidence="2" type="ORF">METZ01_LOCUS373866</name>
</gene>
<organism evidence="2">
    <name type="scientific">marine metagenome</name>
    <dbReference type="NCBI Taxonomy" id="408172"/>
    <lineage>
        <taxon>unclassified sequences</taxon>
        <taxon>metagenomes</taxon>
        <taxon>ecological metagenomes</taxon>
    </lineage>
</organism>
<feature type="transmembrane region" description="Helical" evidence="1">
    <location>
        <begin position="162"/>
        <end position="179"/>
    </location>
</feature>
<keyword evidence="1" id="KW-1133">Transmembrane helix</keyword>
<feature type="transmembrane region" description="Helical" evidence="1">
    <location>
        <begin position="136"/>
        <end position="155"/>
    </location>
</feature>
<keyword evidence="1" id="KW-0812">Transmembrane</keyword>
<sequence length="184" mass="19770">MGVIAPKSLAPLLFVAALWQIVPACINGRWRDIFKGPIAIMAGLIAIWALTSVLWSLDALAGLLTAAKLTGVLLAMLIILDGTRLIKAGDKKLFNKAFMVSYVIASALIGFETLFGAAGHNWVAWLSGRADYDLTVLNRAGVILFLAAWPVALVLWRQRHRLSASMAVLAAAAMIYFGVSSSNF</sequence>
<accession>A0A382TGV8</accession>
<evidence type="ECO:0000256" key="1">
    <source>
        <dbReference type="SAM" id="Phobius"/>
    </source>
</evidence>
<protein>
    <submittedName>
        <fullName evidence="2">Uncharacterized protein</fullName>
    </submittedName>
</protein>
<reference evidence="2" key="1">
    <citation type="submission" date="2018-05" db="EMBL/GenBank/DDBJ databases">
        <authorList>
            <person name="Lanie J.A."/>
            <person name="Ng W.-L."/>
            <person name="Kazmierczak K.M."/>
            <person name="Andrzejewski T.M."/>
            <person name="Davidsen T.M."/>
            <person name="Wayne K.J."/>
            <person name="Tettelin H."/>
            <person name="Glass J.I."/>
            <person name="Rusch D."/>
            <person name="Podicherti R."/>
            <person name="Tsui H.-C.T."/>
            <person name="Winkler M.E."/>
        </authorList>
    </citation>
    <scope>NUCLEOTIDE SEQUENCE</scope>
</reference>
<evidence type="ECO:0000313" key="2">
    <source>
        <dbReference type="EMBL" id="SVD21012.1"/>
    </source>
</evidence>
<dbReference type="EMBL" id="UINC01136319">
    <property type="protein sequence ID" value="SVD21012.1"/>
    <property type="molecule type" value="Genomic_DNA"/>
</dbReference>
<feature type="transmembrane region" description="Helical" evidence="1">
    <location>
        <begin position="93"/>
        <end position="116"/>
    </location>
</feature>
<keyword evidence="1" id="KW-0472">Membrane</keyword>
<feature type="transmembrane region" description="Helical" evidence="1">
    <location>
        <begin position="6"/>
        <end position="26"/>
    </location>
</feature>
<proteinExistence type="predicted"/>
<dbReference type="AlphaFoldDB" id="A0A382TGV8"/>
<name>A0A382TGV8_9ZZZZ</name>